<dbReference type="Pfam" id="PF00672">
    <property type="entry name" value="HAMP"/>
    <property type="match status" value="1"/>
</dbReference>
<feature type="domain" description="HD-GYP" evidence="11">
    <location>
        <begin position="641"/>
        <end position="836"/>
    </location>
</feature>
<evidence type="ECO:0000313" key="13">
    <source>
        <dbReference type="Proteomes" id="UP000076268"/>
    </source>
</evidence>
<dbReference type="PROSITE" id="PS50887">
    <property type="entry name" value="GGDEF"/>
    <property type="match status" value="1"/>
</dbReference>
<dbReference type="InterPro" id="IPR000160">
    <property type="entry name" value="GGDEF_dom"/>
</dbReference>
<dbReference type="PANTHER" id="PTHR45228:SF1">
    <property type="entry name" value="CYCLIC DI-GMP PHOSPHODIESTERASE TM_0186"/>
    <property type="match status" value="1"/>
</dbReference>
<dbReference type="InterPro" id="IPR003660">
    <property type="entry name" value="HAMP_dom"/>
</dbReference>
<dbReference type="CDD" id="cd12914">
    <property type="entry name" value="PDC1_DGC_like"/>
    <property type="match status" value="1"/>
</dbReference>
<dbReference type="InterPro" id="IPR043128">
    <property type="entry name" value="Rev_trsase/Diguanyl_cyclase"/>
</dbReference>
<proteinExistence type="predicted"/>
<evidence type="ECO:0000256" key="5">
    <source>
        <dbReference type="ARBA" id="ARBA00023136"/>
    </source>
</evidence>
<dbReference type="PROSITE" id="PS50113">
    <property type="entry name" value="PAC"/>
    <property type="match status" value="1"/>
</dbReference>
<protein>
    <recommendedName>
        <fullName evidence="14">Diguanylate cyclase</fullName>
    </recommendedName>
</protein>
<feature type="transmembrane region" description="Helical" evidence="6">
    <location>
        <begin position="287"/>
        <end position="307"/>
    </location>
</feature>
<dbReference type="CDD" id="cd18774">
    <property type="entry name" value="PDC2_HK_sensor"/>
    <property type="match status" value="1"/>
</dbReference>
<evidence type="ECO:0000259" key="11">
    <source>
        <dbReference type="PROSITE" id="PS51832"/>
    </source>
</evidence>
<keyword evidence="2" id="KW-1003">Cell membrane</keyword>
<dbReference type="PROSITE" id="PS50885">
    <property type="entry name" value="HAMP"/>
    <property type="match status" value="1"/>
</dbReference>
<dbReference type="Pfam" id="PF02743">
    <property type="entry name" value="dCache_1"/>
    <property type="match status" value="1"/>
</dbReference>
<sequence>MSHFSIRNKITVVISAVLAMTLLVMAYFTLSFFEARYKDSITAQEFTLVSAMGNEIDAKMENAHKLLIANAELLPVADVGDPEKMQAFLDSRVALLSLFDSHLFVFSPEGKIIAESPFEADRRGLDISFRDYIPATVATHHPYISEPYVSTQIDRQPAIMFTTPIFDENQRLVAIFAGSLNLLKENFIGTLAATKIGQEGYVYLYNRDRTIIIHPQRDRILQKDVPLGSNHLFDKATQGFQGSGETVNSRGLEILASFKQLRTKDWILAANHPLGELYAPITEARTYFLLISLLVLAVVLFMIRATLKVLTNPLIKFTQHVQEIPQKIGSDRLSTVKTNDEIGALSDAFNQMILELDGQKQALTHSEIKYRGVFEAAQDAIFIETLEGKIIDANPSACKALQYSREELVGMSISRLLPDDEGMTLPERIQQVLAAQTNPSIAENLRKDGSKVLFELTAREYRIADRSYVVLIARDVGERKQMEEKLRYLSQRDSLTGLYDRAFFEEENLRLSDNRFAPVGMVICDIDGLKLVNDTLGHSAGDTLINKAASLIKSCFRETDIIARIGGDEFAILLPNCSPQAVENACQRINDSVFEYNLLHSALPLSISVGYAIGSEQDVSNLGELFREADDNMYREKLLNSQTARHSLFQSILREADAKDFRAGGHSDRVKDLSDNLANRLQLPKSRIATLRRLAQHHDIGKVCISDRILFKPGSLTPEERVKMQRHSDIGRRIAQSIPDLTGIADLIWKHHEWWDGSGYPLGLKQDEIPLECRILSIAEAYEAMTHDQPYRSALSEQAAKAELARCAGSQFDPTLVSEFLAMLDDTPSTNEDQVNRQAN</sequence>
<comment type="caution">
    <text evidence="12">The sequence shown here is derived from an EMBL/GenBank/DDBJ whole genome shotgun (WGS) entry which is preliminary data.</text>
</comment>
<dbReference type="RefSeq" id="WP_066242396.1">
    <property type="nucleotide sequence ID" value="NZ_LSGP01000017.1"/>
</dbReference>
<evidence type="ECO:0000256" key="4">
    <source>
        <dbReference type="ARBA" id="ARBA00022989"/>
    </source>
</evidence>
<dbReference type="SMART" id="SM00091">
    <property type="entry name" value="PAS"/>
    <property type="match status" value="1"/>
</dbReference>
<feature type="domain" description="GGDEF" evidence="10">
    <location>
        <begin position="517"/>
        <end position="651"/>
    </location>
</feature>
<dbReference type="CDD" id="cd00130">
    <property type="entry name" value="PAS"/>
    <property type="match status" value="1"/>
</dbReference>
<dbReference type="Gene3D" id="3.30.70.270">
    <property type="match status" value="1"/>
</dbReference>
<dbReference type="Pfam" id="PF13487">
    <property type="entry name" value="HD_5"/>
    <property type="match status" value="1"/>
</dbReference>
<keyword evidence="5 6" id="KW-0472">Membrane</keyword>
<dbReference type="InterPro" id="IPR029787">
    <property type="entry name" value="Nucleotide_cyclase"/>
</dbReference>
<feature type="domain" description="PAC" evidence="8">
    <location>
        <begin position="435"/>
        <end position="488"/>
    </location>
</feature>
<dbReference type="SUPFAM" id="SSF55073">
    <property type="entry name" value="Nucleotide cyclase"/>
    <property type="match status" value="1"/>
</dbReference>
<evidence type="ECO:0000256" key="3">
    <source>
        <dbReference type="ARBA" id="ARBA00022692"/>
    </source>
</evidence>
<name>A0A154BRU6_ANASB</name>
<dbReference type="SMART" id="SM00267">
    <property type="entry name" value="GGDEF"/>
    <property type="match status" value="1"/>
</dbReference>
<dbReference type="SUPFAM" id="SSF109604">
    <property type="entry name" value="HD-domain/PDEase-like"/>
    <property type="match status" value="1"/>
</dbReference>
<evidence type="ECO:0000259" key="7">
    <source>
        <dbReference type="PROSITE" id="PS50112"/>
    </source>
</evidence>
<dbReference type="Gene3D" id="3.30.450.20">
    <property type="entry name" value="PAS domain"/>
    <property type="match status" value="3"/>
</dbReference>
<feature type="domain" description="HAMP" evidence="9">
    <location>
        <begin position="308"/>
        <end position="361"/>
    </location>
</feature>
<dbReference type="CDD" id="cd01949">
    <property type="entry name" value="GGDEF"/>
    <property type="match status" value="1"/>
</dbReference>
<dbReference type="NCBIfam" id="TIGR00229">
    <property type="entry name" value="sensory_box"/>
    <property type="match status" value="1"/>
</dbReference>
<dbReference type="Proteomes" id="UP000076268">
    <property type="component" value="Unassembled WGS sequence"/>
</dbReference>
<dbReference type="GO" id="GO:0006355">
    <property type="term" value="P:regulation of DNA-templated transcription"/>
    <property type="evidence" value="ECO:0007669"/>
    <property type="project" value="InterPro"/>
</dbReference>
<evidence type="ECO:0000259" key="9">
    <source>
        <dbReference type="PROSITE" id="PS50885"/>
    </source>
</evidence>
<dbReference type="InterPro" id="IPR033479">
    <property type="entry name" value="dCache_1"/>
</dbReference>
<dbReference type="PROSITE" id="PS51832">
    <property type="entry name" value="HD_GYP"/>
    <property type="match status" value="1"/>
</dbReference>
<comment type="subcellular location">
    <subcellularLocation>
        <location evidence="1">Cell membrane</location>
        <topology evidence="1">Multi-pass membrane protein</topology>
    </subcellularLocation>
</comment>
<feature type="transmembrane region" description="Helical" evidence="6">
    <location>
        <begin position="12"/>
        <end position="33"/>
    </location>
</feature>
<keyword evidence="3 6" id="KW-0812">Transmembrane</keyword>
<evidence type="ECO:0000256" key="6">
    <source>
        <dbReference type="SAM" id="Phobius"/>
    </source>
</evidence>
<accession>A0A154BRU6</accession>
<dbReference type="GO" id="GO:0007165">
    <property type="term" value="P:signal transduction"/>
    <property type="evidence" value="ECO:0007669"/>
    <property type="project" value="InterPro"/>
</dbReference>
<dbReference type="InterPro" id="IPR000014">
    <property type="entry name" value="PAS"/>
</dbReference>
<dbReference type="SUPFAM" id="SSF158472">
    <property type="entry name" value="HAMP domain-like"/>
    <property type="match status" value="1"/>
</dbReference>
<dbReference type="OrthoDB" id="9804747at2"/>
<dbReference type="CDD" id="cd00077">
    <property type="entry name" value="HDc"/>
    <property type="match status" value="1"/>
</dbReference>
<dbReference type="PANTHER" id="PTHR45228">
    <property type="entry name" value="CYCLIC DI-GMP PHOSPHODIESTERASE TM_0186-RELATED"/>
    <property type="match status" value="1"/>
</dbReference>
<dbReference type="GO" id="GO:0005886">
    <property type="term" value="C:plasma membrane"/>
    <property type="evidence" value="ECO:0007669"/>
    <property type="project" value="UniProtKB-SubCell"/>
</dbReference>
<dbReference type="Gene3D" id="6.10.340.10">
    <property type="match status" value="1"/>
</dbReference>
<dbReference type="InterPro" id="IPR035965">
    <property type="entry name" value="PAS-like_dom_sf"/>
</dbReference>
<dbReference type="PROSITE" id="PS50112">
    <property type="entry name" value="PAS"/>
    <property type="match status" value="1"/>
</dbReference>
<evidence type="ECO:0000259" key="10">
    <source>
        <dbReference type="PROSITE" id="PS50887"/>
    </source>
</evidence>
<evidence type="ECO:0000259" key="8">
    <source>
        <dbReference type="PROSITE" id="PS50113"/>
    </source>
</evidence>
<dbReference type="Pfam" id="PF00990">
    <property type="entry name" value="GGDEF"/>
    <property type="match status" value="1"/>
</dbReference>
<dbReference type="InterPro" id="IPR013767">
    <property type="entry name" value="PAS_fold"/>
</dbReference>
<evidence type="ECO:0000256" key="2">
    <source>
        <dbReference type="ARBA" id="ARBA00022475"/>
    </source>
</evidence>
<dbReference type="InterPro" id="IPR000700">
    <property type="entry name" value="PAS-assoc_C"/>
</dbReference>
<gene>
    <name evidence="12" type="ORF">AXX12_09315</name>
</gene>
<dbReference type="SUPFAM" id="SSF55785">
    <property type="entry name" value="PYP-like sensor domain (PAS domain)"/>
    <property type="match status" value="1"/>
</dbReference>
<evidence type="ECO:0008006" key="14">
    <source>
        <dbReference type="Google" id="ProtNLM"/>
    </source>
</evidence>
<evidence type="ECO:0000313" key="12">
    <source>
        <dbReference type="EMBL" id="KYZ76617.1"/>
    </source>
</evidence>
<reference evidence="12 13" key="1">
    <citation type="submission" date="2016-02" db="EMBL/GenBank/DDBJ databases">
        <title>Anaerosporomusa subterraneum gen. nov., sp. nov., a spore-forming obligate anaerobe isolated from saprolite.</title>
        <authorList>
            <person name="Choi J.K."/>
            <person name="Shah M."/>
            <person name="Yee N."/>
        </authorList>
    </citation>
    <scope>NUCLEOTIDE SEQUENCE [LARGE SCALE GENOMIC DNA]</scope>
    <source>
        <strain evidence="12 13">RU4</strain>
    </source>
</reference>
<dbReference type="AlphaFoldDB" id="A0A154BRU6"/>
<dbReference type="Pfam" id="PF00989">
    <property type="entry name" value="PAS"/>
    <property type="match status" value="1"/>
</dbReference>
<organism evidence="12 13">
    <name type="scientific">Anaerosporomusa subterranea</name>
    <dbReference type="NCBI Taxonomy" id="1794912"/>
    <lineage>
        <taxon>Bacteria</taxon>
        <taxon>Bacillati</taxon>
        <taxon>Bacillota</taxon>
        <taxon>Negativicutes</taxon>
        <taxon>Acetonemataceae</taxon>
        <taxon>Anaerosporomusa</taxon>
    </lineage>
</organism>
<evidence type="ECO:0000256" key="1">
    <source>
        <dbReference type="ARBA" id="ARBA00004651"/>
    </source>
</evidence>
<dbReference type="InterPro" id="IPR052020">
    <property type="entry name" value="Cyclic_di-GMP/3'3'-cGAMP_PDE"/>
</dbReference>
<keyword evidence="13" id="KW-1185">Reference proteome</keyword>
<feature type="domain" description="PAS" evidence="7">
    <location>
        <begin position="366"/>
        <end position="436"/>
    </location>
</feature>
<dbReference type="EMBL" id="LSGP01000017">
    <property type="protein sequence ID" value="KYZ76617.1"/>
    <property type="molecule type" value="Genomic_DNA"/>
</dbReference>
<dbReference type="CDD" id="cd06225">
    <property type="entry name" value="HAMP"/>
    <property type="match status" value="1"/>
</dbReference>
<dbReference type="InterPro" id="IPR003607">
    <property type="entry name" value="HD/PDEase_dom"/>
</dbReference>
<dbReference type="Gene3D" id="1.10.3210.10">
    <property type="entry name" value="Hypothetical protein af1432"/>
    <property type="match status" value="1"/>
</dbReference>
<dbReference type="InterPro" id="IPR037522">
    <property type="entry name" value="HD_GYP_dom"/>
</dbReference>
<dbReference type="NCBIfam" id="TIGR00254">
    <property type="entry name" value="GGDEF"/>
    <property type="match status" value="1"/>
</dbReference>
<keyword evidence="4 6" id="KW-1133">Transmembrane helix</keyword>
<dbReference type="STRING" id="1794912.AXX12_09315"/>